<dbReference type="RefSeq" id="XP_007388312.1">
    <property type="nucleotide sequence ID" value="XM_007388250.1"/>
</dbReference>
<dbReference type="HOGENOM" id="CLU_156014_0_0_1"/>
<dbReference type="OrthoDB" id="2505950at2759"/>
<evidence type="ECO:0000256" key="2">
    <source>
        <dbReference type="SAM" id="Phobius"/>
    </source>
</evidence>
<evidence type="ECO:0000313" key="4">
    <source>
        <dbReference type="Proteomes" id="UP000054196"/>
    </source>
</evidence>
<gene>
    <name evidence="3" type="ORF">PUNSTDRAFT_55530</name>
</gene>
<dbReference type="GeneID" id="18883994"/>
<evidence type="ECO:0000256" key="1">
    <source>
        <dbReference type="SAM" id="MobiDB-lite"/>
    </source>
</evidence>
<proteinExistence type="predicted"/>
<dbReference type="Proteomes" id="UP000054196">
    <property type="component" value="Unassembled WGS sequence"/>
</dbReference>
<keyword evidence="2" id="KW-0472">Membrane</keyword>
<sequence length="165" mass="17568">MASWGDIIALVLTTVFFLGTIGGVWFLSTRVNEGVKATKETLKQKGVNLSDKGVSIKTQSRFTREDYIDATQRAFMKLPASGAASFGHADDINKPSPPLKRTPTGTPVSGKLPAAPSRTNSTSGEYFPQPGHVTRSDSVSSVGSAEKKKKSGLFSMTRKNSGSKS</sequence>
<accession>R7S3Z1</accession>
<feature type="transmembrane region" description="Helical" evidence="2">
    <location>
        <begin position="7"/>
        <end position="27"/>
    </location>
</feature>
<protein>
    <submittedName>
        <fullName evidence="3">Uncharacterized protein</fullName>
    </submittedName>
</protein>
<dbReference type="KEGG" id="psq:PUNSTDRAFT_55530"/>
<keyword evidence="4" id="KW-1185">Reference proteome</keyword>
<organism evidence="3 4">
    <name type="scientific">Punctularia strigosozonata (strain HHB-11173)</name>
    <name type="common">White-rot fungus</name>
    <dbReference type="NCBI Taxonomy" id="741275"/>
    <lineage>
        <taxon>Eukaryota</taxon>
        <taxon>Fungi</taxon>
        <taxon>Dikarya</taxon>
        <taxon>Basidiomycota</taxon>
        <taxon>Agaricomycotina</taxon>
        <taxon>Agaricomycetes</taxon>
        <taxon>Corticiales</taxon>
        <taxon>Punctulariaceae</taxon>
        <taxon>Punctularia</taxon>
    </lineage>
</organism>
<evidence type="ECO:0000313" key="3">
    <source>
        <dbReference type="EMBL" id="EIN04517.1"/>
    </source>
</evidence>
<keyword evidence="2" id="KW-1133">Transmembrane helix</keyword>
<keyword evidence="2" id="KW-0812">Transmembrane</keyword>
<dbReference type="AlphaFoldDB" id="R7S3Z1"/>
<dbReference type="eggNOG" id="ENOG502SSWG">
    <property type="taxonomic scope" value="Eukaryota"/>
</dbReference>
<feature type="region of interest" description="Disordered" evidence="1">
    <location>
        <begin position="86"/>
        <end position="165"/>
    </location>
</feature>
<reference evidence="4" key="1">
    <citation type="journal article" date="2012" name="Science">
        <title>The Paleozoic origin of enzymatic lignin decomposition reconstructed from 31 fungal genomes.</title>
        <authorList>
            <person name="Floudas D."/>
            <person name="Binder M."/>
            <person name="Riley R."/>
            <person name="Barry K."/>
            <person name="Blanchette R.A."/>
            <person name="Henrissat B."/>
            <person name="Martinez A.T."/>
            <person name="Otillar R."/>
            <person name="Spatafora J.W."/>
            <person name="Yadav J.S."/>
            <person name="Aerts A."/>
            <person name="Benoit I."/>
            <person name="Boyd A."/>
            <person name="Carlson A."/>
            <person name="Copeland A."/>
            <person name="Coutinho P.M."/>
            <person name="de Vries R.P."/>
            <person name="Ferreira P."/>
            <person name="Findley K."/>
            <person name="Foster B."/>
            <person name="Gaskell J."/>
            <person name="Glotzer D."/>
            <person name="Gorecki P."/>
            <person name="Heitman J."/>
            <person name="Hesse C."/>
            <person name="Hori C."/>
            <person name="Igarashi K."/>
            <person name="Jurgens J.A."/>
            <person name="Kallen N."/>
            <person name="Kersten P."/>
            <person name="Kohler A."/>
            <person name="Kuees U."/>
            <person name="Kumar T.K.A."/>
            <person name="Kuo A."/>
            <person name="LaButti K."/>
            <person name="Larrondo L.F."/>
            <person name="Lindquist E."/>
            <person name="Ling A."/>
            <person name="Lombard V."/>
            <person name="Lucas S."/>
            <person name="Lundell T."/>
            <person name="Martin R."/>
            <person name="McLaughlin D.J."/>
            <person name="Morgenstern I."/>
            <person name="Morin E."/>
            <person name="Murat C."/>
            <person name="Nagy L.G."/>
            <person name="Nolan M."/>
            <person name="Ohm R.A."/>
            <person name="Patyshakuliyeva A."/>
            <person name="Rokas A."/>
            <person name="Ruiz-Duenas F.J."/>
            <person name="Sabat G."/>
            <person name="Salamov A."/>
            <person name="Samejima M."/>
            <person name="Schmutz J."/>
            <person name="Slot J.C."/>
            <person name="St John F."/>
            <person name="Stenlid J."/>
            <person name="Sun H."/>
            <person name="Sun S."/>
            <person name="Syed K."/>
            <person name="Tsang A."/>
            <person name="Wiebenga A."/>
            <person name="Young D."/>
            <person name="Pisabarro A."/>
            <person name="Eastwood D.C."/>
            <person name="Martin F."/>
            <person name="Cullen D."/>
            <person name="Grigoriev I.V."/>
            <person name="Hibbett D.S."/>
        </authorList>
    </citation>
    <scope>NUCLEOTIDE SEQUENCE [LARGE SCALE GENOMIC DNA]</scope>
    <source>
        <strain evidence="4">HHB-11173 SS5</strain>
    </source>
</reference>
<name>R7S3Z1_PUNST</name>
<dbReference type="EMBL" id="JH687554">
    <property type="protein sequence ID" value="EIN04517.1"/>
    <property type="molecule type" value="Genomic_DNA"/>
</dbReference>